<dbReference type="Proteomes" id="UP000000442">
    <property type="component" value="Chromosome"/>
</dbReference>
<gene>
    <name evidence="2" type="ordered locus">HRM2_30970</name>
</gene>
<feature type="domain" description="tRNA (guanine-N(1)-)-methyltransferase C-terminal" evidence="1">
    <location>
        <begin position="4"/>
        <end position="182"/>
    </location>
</feature>
<dbReference type="EMBL" id="CP001087">
    <property type="protein sequence ID" value="ACN16180.1"/>
    <property type="molecule type" value="Genomic_DNA"/>
</dbReference>
<accession>C0QKU0</accession>
<dbReference type="KEGG" id="dat:HRM2_30970"/>
<dbReference type="OrthoDB" id="9794931at2"/>
<evidence type="ECO:0000259" key="1">
    <source>
        <dbReference type="Pfam" id="PF09936"/>
    </source>
</evidence>
<dbReference type="HOGENOM" id="CLU_1414575_0_0_7"/>
<dbReference type="RefSeq" id="WP_015904942.1">
    <property type="nucleotide sequence ID" value="NC_012108.1"/>
</dbReference>
<dbReference type="STRING" id="177437.HRM2_30970"/>
<dbReference type="AlphaFoldDB" id="C0QKU0"/>
<dbReference type="InterPro" id="IPR029026">
    <property type="entry name" value="tRNA_m1G_MTases_N"/>
</dbReference>
<dbReference type="Pfam" id="PF09936">
    <property type="entry name" value="Methyltrn_RNA_4"/>
    <property type="match status" value="1"/>
</dbReference>
<organism evidence="2 3">
    <name type="scientific">Desulforapulum autotrophicum (strain ATCC 43914 / DSM 3382 / VKM B-1955 / HRM2)</name>
    <name type="common">Desulfobacterium autotrophicum</name>
    <dbReference type="NCBI Taxonomy" id="177437"/>
    <lineage>
        <taxon>Bacteria</taxon>
        <taxon>Pseudomonadati</taxon>
        <taxon>Thermodesulfobacteriota</taxon>
        <taxon>Desulfobacteria</taxon>
        <taxon>Desulfobacterales</taxon>
        <taxon>Desulfobacteraceae</taxon>
        <taxon>Desulforapulum</taxon>
    </lineage>
</organism>
<keyword evidence="3" id="KW-1185">Reference proteome</keyword>
<dbReference type="InterPro" id="IPR019230">
    <property type="entry name" value="RNA_MeTrfase_C_dom"/>
</dbReference>
<reference evidence="2 3" key="1">
    <citation type="journal article" date="2009" name="Environ. Microbiol.">
        <title>Genome sequence of Desulfobacterium autotrophicum HRM2, a marine sulfate reducer oxidizing organic carbon completely to carbon dioxide.</title>
        <authorList>
            <person name="Strittmatter A.W."/>
            <person name="Liesegang H."/>
            <person name="Rabus R."/>
            <person name="Decker I."/>
            <person name="Amann J."/>
            <person name="Andres S."/>
            <person name="Henne A."/>
            <person name="Fricke W.F."/>
            <person name="Martinez-Arias R."/>
            <person name="Bartels D."/>
            <person name="Goesmann A."/>
            <person name="Krause L."/>
            <person name="Puehler A."/>
            <person name="Klenk H.P."/>
            <person name="Richter M."/>
            <person name="Schuler M."/>
            <person name="Gloeckner F.O."/>
            <person name="Meyerdierks A."/>
            <person name="Gottschalk G."/>
            <person name="Amann R."/>
        </authorList>
    </citation>
    <scope>NUCLEOTIDE SEQUENCE [LARGE SCALE GENOMIC DNA]</scope>
    <source>
        <strain evidence="3">ATCC 43914 / DSM 3382 / HRM2</strain>
    </source>
</reference>
<proteinExistence type="predicted"/>
<evidence type="ECO:0000313" key="3">
    <source>
        <dbReference type="Proteomes" id="UP000000442"/>
    </source>
</evidence>
<sequence>MNDVYLALVHHPVSNKRGETIASALTTIDLHDIARAAITFGVRGFFVVTPLTDQQVLAHEVIDHWTRGKGGELNPFRKQALERIRVVPSFEAAVAEIMQETGKPVTTVATSAAEGKTTVPLAEVVRTMGREKAHLIAFGTAWGLSEAFINDCDLLMEPISGVNGYNHLSVRSAVSIILDRMVSLL</sequence>
<protein>
    <recommendedName>
        <fullName evidence="1">tRNA (guanine-N(1)-)-methyltransferase C-terminal domain-containing protein</fullName>
    </recommendedName>
</protein>
<evidence type="ECO:0000313" key="2">
    <source>
        <dbReference type="EMBL" id="ACN16180.1"/>
    </source>
</evidence>
<dbReference type="Gene3D" id="3.40.1280.10">
    <property type="match status" value="1"/>
</dbReference>
<dbReference type="eggNOG" id="COG4752">
    <property type="taxonomic scope" value="Bacteria"/>
</dbReference>
<name>C0QKU0_DESAH</name>
<dbReference type="CDD" id="cd18085">
    <property type="entry name" value="TM1570-like"/>
    <property type="match status" value="1"/>
</dbReference>